<feature type="domain" description="PKD/Chitinase" evidence="1">
    <location>
        <begin position="865"/>
        <end position="937"/>
    </location>
</feature>
<feature type="domain" description="PKD/Chitinase" evidence="1">
    <location>
        <begin position="485"/>
        <end position="557"/>
    </location>
</feature>
<organism evidence="2 3">
    <name type="scientific">Pedobacter yonginense</name>
    <dbReference type="NCBI Taxonomy" id="651869"/>
    <lineage>
        <taxon>Bacteria</taxon>
        <taxon>Pseudomonadati</taxon>
        <taxon>Bacteroidota</taxon>
        <taxon>Sphingobacteriia</taxon>
        <taxon>Sphingobacteriales</taxon>
        <taxon>Sphingobacteriaceae</taxon>
        <taxon>Pedobacter</taxon>
    </lineage>
</organism>
<feature type="domain" description="PKD/Chitinase" evidence="1">
    <location>
        <begin position="407"/>
        <end position="481"/>
    </location>
</feature>
<reference evidence="2 3" key="1">
    <citation type="submission" date="2018-05" db="EMBL/GenBank/DDBJ databases">
        <title>Pedobacter paludis sp. nov., isolated from wetland soil.</title>
        <authorList>
            <person name="Zhang Y."/>
            <person name="Wang G."/>
        </authorList>
    </citation>
    <scope>NUCLEOTIDE SEQUENCE [LARGE SCALE GENOMIC DNA]</scope>
    <source>
        <strain evidence="2 3">KCTC22721</strain>
    </source>
</reference>
<comment type="caution">
    <text evidence="2">The sequence shown here is derived from an EMBL/GenBank/DDBJ whole genome shotgun (WGS) entry which is preliminary data.</text>
</comment>
<dbReference type="InterPro" id="IPR013783">
    <property type="entry name" value="Ig-like_fold"/>
</dbReference>
<dbReference type="EMBL" id="QGNZ01000001">
    <property type="protein sequence ID" value="PWS28406.1"/>
    <property type="molecule type" value="Genomic_DNA"/>
</dbReference>
<protein>
    <recommendedName>
        <fullName evidence="1">PKD/Chitinase domain-containing protein</fullName>
    </recommendedName>
</protein>
<dbReference type="InterPro" id="IPR022409">
    <property type="entry name" value="PKD/Chitinase_dom"/>
</dbReference>
<dbReference type="AlphaFoldDB" id="A0A317ET29"/>
<evidence type="ECO:0000313" key="2">
    <source>
        <dbReference type="EMBL" id="PWS28406.1"/>
    </source>
</evidence>
<name>A0A317ET29_9SPHI</name>
<dbReference type="Pfam" id="PF13585">
    <property type="entry name" value="CHU_C"/>
    <property type="match status" value="1"/>
</dbReference>
<evidence type="ECO:0000313" key="3">
    <source>
        <dbReference type="Proteomes" id="UP000245379"/>
    </source>
</evidence>
<dbReference type="Gene3D" id="2.60.40.10">
    <property type="entry name" value="Immunoglobulins"/>
    <property type="match status" value="1"/>
</dbReference>
<dbReference type="Proteomes" id="UP000245379">
    <property type="component" value="Unassembled WGS sequence"/>
</dbReference>
<feature type="domain" description="PKD/Chitinase" evidence="1">
    <location>
        <begin position="330"/>
        <end position="406"/>
    </location>
</feature>
<proteinExistence type="predicted"/>
<feature type="domain" description="PKD/Chitinase" evidence="1">
    <location>
        <begin position="785"/>
        <end position="861"/>
    </location>
</feature>
<sequence length="1179" mass="124678">MFFCFLLNFLGEMRLLIKILLLIFFTFLKQLTFAQVCTGTLGNPVIGAGTDFGRGEAPIGNAIPNNTNYKYTDGLPNDGEYTIAKTNANVFRGAWWKGFGDHTNYEDGYVMIVNANYEKGIFYQTDVNNLCPNVTYEFSAYILNLLTFDGIDPNVRFTIKNNGVIIQDVKTENIPEESAAKWVKYGTSFITPPDVGTITLTMTNENPGGLGNDLALDDITFRPCGPTLTPLIANTTLNAKLCEHETAEIDLNVNVTAGYTNPVYQWQIKNGNDWIDLPGETNTKTTIKFVNAVEGTYMYHLLVAEQGNIASANCRIVSDPLTITVMTSPKAIASSNGPVCIGTDIQLNVNDGNSFTWTGPNNFTSTEQNPIIRNTTVDMSGDYTVTATNANGCASSSTVNVQVKKIEPKINASQTNICKGSSVNLEASGGTTYSWLPTDGLSDPSSAKTTASPDQTTTYTVTISNGICAETAQVTVNVVDKVQPSTNISSTTICKGSSVSLEASGGTTYSWLPTDGLSDPNSANTTASPNETTTYTVTISNGICSETAQVTVNVVDKVQPSTNISSTTICKGSGVNLEASGGTTYAWLPTDGLSDPNSAKTTASPDKTTTYTVTISNGSCSETAQVTVNVVDKVQPSTNISSTTICKGSSVSLEASGGTTYSWLPNDGLSDPNSANTTASPDQTTTYIVTISNGICSETAQVTVNVVDKVQPSTNISSTTICKGSGVNLEASGGTTYAWLPTDGLSDPNSAKTTASPDKTTTYTVTISNGSCSETAQVTVNVVDKVQPSTNISSTTICKGSSVSLEASGGTTYSWLPTDGLSDPSSAKTTASPNETTTYTVTISNGICSETAQVTLNVDDKVVPSTNISTTTICKGSSVSLEASGGTTYSWLPIDGLSDPSSAKTTASPDKTTTYTITISNGSCFETAQVTVNVVDKVQPSTNISSVTVCQGNSVILEASGGTTYSWMPTDGLSDPSSAKTTASPDETTTYTVTISNGICSETAQVTVNVNKNATADAGEDQIILNGQSTTLKGKVAGNDVAYYWTPSDYLDDPNKLNPEANPPKDITYTLHARSNSGCISSVDDVFIKVFTEIKIPKSFSPNGDAINDTWDIPVSDAFTNPKVKIINRYGQLVYQSTGKFKPWDGKSDGKDLPSGLYLYSVYFSAGSKPYTGWIMLIR</sequence>
<feature type="domain" description="PKD/Chitinase" evidence="1">
    <location>
        <begin position="633"/>
        <end position="709"/>
    </location>
</feature>
<evidence type="ECO:0000259" key="1">
    <source>
        <dbReference type="SMART" id="SM00089"/>
    </source>
</evidence>
<dbReference type="InterPro" id="IPR026341">
    <property type="entry name" value="T9SS_type_B"/>
</dbReference>
<dbReference type="NCBIfam" id="TIGR04131">
    <property type="entry name" value="Bac_Flav_CTERM"/>
    <property type="match status" value="1"/>
</dbReference>
<gene>
    <name evidence="2" type="ORF">DHW03_00680</name>
</gene>
<keyword evidence="3" id="KW-1185">Reference proteome</keyword>
<dbReference type="SMART" id="SM00089">
    <property type="entry name" value="PKD"/>
    <property type="match status" value="6"/>
</dbReference>
<accession>A0A317ET29</accession>